<protein>
    <submittedName>
        <fullName evidence="3">Predicted kinase, aminoglycoside phosphotransferase (APT) family</fullName>
    </submittedName>
</protein>
<dbReference type="PANTHER" id="PTHR21310:SF42">
    <property type="entry name" value="BIFUNCTIONAL AAC_APH"/>
    <property type="match status" value="1"/>
</dbReference>
<evidence type="ECO:0000259" key="2">
    <source>
        <dbReference type="Pfam" id="PF01636"/>
    </source>
</evidence>
<dbReference type="STRING" id="67344.SAMN05216505_1046"/>
<dbReference type="AlphaFoldDB" id="A0A1G6Q845"/>
<reference evidence="4" key="1">
    <citation type="submission" date="2016-10" db="EMBL/GenBank/DDBJ databases">
        <authorList>
            <person name="Varghese N."/>
            <person name="Submissions S."/>
        </authorList>
    </citation>
    <scope>NUCLEOTIDE SEQUENCE [LARGE SCALE GENOMIC DNA]</scope>
    <source>
        <strain evidence="4">CGMCC 4.3504</strain>
    </source>
</reference>
<name>A0A1G6Q845_9ACTN</name>
<dbReference type="InterPro" id="IPR002575">
    <property type="entry name" value="Aminoglycoside_PTrfase"/>
</dbReference>
<gene>
    <name evidence="3" type="ORF">SAMN05216505_1046</name>
</gene>
<evidence type="ECO:0000256" key="1">
    <source>
        <dbReference type="SAM" id="MobiDB-lite"/>
    </source>
</evidence>
<keyword evidence="3" id="KW-0418">Kinase</keyword>
<proteinExistence type="predicted"/>
<feature type="compositionally biased region" description="Pro residues" evidence="1">
    <location>
        <begin position="321"/>
        <end position="331"/>
    </location>
</feature>
<dbReference type="Gene3D" id="3.30.200.20">
    <property type="entry name" value="Phosphorylase Kinase, domain 1"/>
    <property type="match status" value="1"/>
</dbReference>
<accession>A0A1G6Q845</accession>
<dbReference type="Pfam" id="PF01636">
    <property type="entry name" value="APH"/>
    <property type="match status" value="1"/>
</dbReference>
<dbReference type="GO" id="GO:0016301">
    <property type="term" value="F:kinase activity"/>
    <property type="evidence" value="ECO:0007669"/>
    <property type="project" value="UniProtKB-KW"/>
</dbReference>
<organism evidence="3 4">
    <name type="scientific">Streptomyces prasinopilosus</name>
    <dbReference type="NCBI Taxonomy" id="67344"/>
    <lineage>
        <taxon>Bacteria</taxon>
        <taxon>Bacillati</taxon>
        <taxon>Actinomycetota</taxon>
        <taxon>Actinomycetes</taxon>
        <taxon>Kitasatosporales</taxon>
        <taxon>Streptomycetaceae</taxon>
        <taxon>Streptomyces</taxon>
    </lineage>
</organism>
<dbReference type="InterPro" id="IPR011009">
    <property type="entry name" value="Kinase-like_dom_sf"/>
</dbReference>
<dbReference type="CDD" id="cd05155">
    <property type="entry name" value="APH_ChoK_like_1"/>
    <property type="match status" value="1"/>
</dbReference>
<sequence length="331" mass="35499">MGRMHADEAETDTGLVRRLLRAQFPRWADLPVTRLASGGTVNAIYRLGRDLTVRLPLRPDGAGAIAREARLLPRLAPLLPLPIPEVVATGVPGEGYPLVWAVHRWIEGRSPVEGGLAEPELVARDLAEFATALRKVDLPGGPPAHRGGPLISQDRETRAAIEALRRTDEPFDADEITAAWEEALAAPAWTGPARWTHSDLMPGNLLLAGDRVTAVIDFGTAGTGEPATDLIPAWNLLPAPARRVYREAVDVDDATWARSRGWALSMAVVQLPYYRTTNPVVAANARHVIREILGTPVQEGAGAHLPPRDAPPPGGLRKGPRPPGPAPTPGH</sequence>
<dbReference type="Gene3D" id="3.90.1200.10">
    <property type="match status" value="1"/>
</dbReference>
<dbReference type="SUPFAM" id="SSF56112">
    <property type="entry name" value="Protein kinase-like (PK-like)"/>
    <property type="match status" value="1"/>
</dbReference>
<evidence type="ECO:0000313" key="3">
    <source>
        <dbReference type="EMBL" id="SDC87876.1"/>
    </source>
</evidence>
<keyword evidence="3" id="KW-0808">Transferase</keyword>
<dbReference type="EMBL" id="FMZK01000004">
    <property type="protein sequence ID" value="SDC87876.1"/>
    <property type="molecule type" value="Genomic_DNA"/>
</dbReference>
<dbReference type="InterPro" id="IPR051678">
    <property type="entry name" value="AGP_Transferase"/>
</dbReference>
<feature type="domain" description="Aminoglycoside phosphotransferase" evidence="2">
    <location>
        <begin position="35"/>
        <end position="262"/>
    </location>
</feature>
<dbReference type="PANTHER" id="PTHR21310">
    <property type="entry name" value="AMINOGLYCOSIDE PHOSPHOTRANSFERASE-RELATED-RELATED"/>
    <property type="match status" value="1"/>
</dbReference>
<keyword evidence="4" id="KW-1185">Reference proteome</keyword>
<evidence type="ECO:0000313" key="4">
    <source>
        <dbReference type="Proteomes" id="UP000182100"/>
    </source>
</evidence>
<feature type="region of interest" description="Disordered" evidence="1">
    <location>
        <begin position="299"/>
        <end position="331"/>
    </location>
</feature>
<dbReference type="Proteomes" id="UP000182100">
    <property type="component" value="Unassembled WGS sequence"/>
</dbReference>